<organism evidence="2 3">
    <name type="scientific">Citrobacter freundii</name>
    <dbReference type="NCBI Taxonomy" id="546"/>
    <lineage>
        <taxon>Bacteria</taxon>
        <taxon>Pseudomonadati</taxon>
        <taxon>Pseudomonadota</taxon>
        <taxon>Gammaproteobacteria</taxon>
        <taxon>Enterobacterales</taxon>
        <taxon>Enterobacteriaceae</taxon>
        <taxon>Citrobacter</taxon>
        <taxon>Citrobacter freundii complex</taxon>
    </lineage>
</organism>
<reference evidence="3" key="1">
    <citation type="submission" date="2020-06" db="EMBL/GenBank/DDBJ databases">
        <title>REHAB project genomes.</title>
        <authorList>
            <person name="Shaw L.P."/>
        </authorList>
    </citation>
    <scope>NUCLEOTIDE SEQUENCE [LARGE SCALE GENOMIC DNA]</scope>
    <source>
        <strain evidence="3">RHBSTW-00370</strain>
    </source>
</reference>
<name>A0AAP9TUS0_CITFR</name>
<feature type="chain" id="PRO_5042941456" evidence="1">
    <location>
        <begin position="20"/>
        <end position="168"/>
    </location>
</feature>
<dbReference type="EMBL" id="CP056573">
    <property type="protein sequence ID" value="QLV29636.1"/>
    <property type="molecule type" value="Genomic_DNA"/>
</dbReference>
<dbReference type="Proteomes" id="UP000512222">
    <property type="component" value="Chromosome"/>
</dbReference>
<feature type="signal peptide" evidence="1">
    <location>
        <begin position="1"/>
        <end position="19"/>
    </location>
</feature>
<accession>A0AAP9TUS0</accession>
<sequence length="168" mass="18731">MKNHLLALALLFFSSLSMAYDSVKGYGNTSWGMSPEEVIGAENGKVHKITPPLEYYETLGLVGVDKVEIGGGNFKVVYQFKESKLVQVIVQSIDNKFVNINKGLFQSVDSLLTQKYGTPIYKEPYKEIVWNVSGMNVNLSHTIIDGISNFVTVTYRPESEQAKKSDNL</sequence>
<dbReference type="RefSeq" id="WP_103014282.1">
    <property type="nucleotide sequence ID" value="NZ_CBCYDN010000010.1"/>
</dbReference>
<proteinExistence type="predicted"/>
<gene>
    <name evidence="2" type="ORF">HV178_06465</name>
</gene>
<evidence type="ECO:0000313" key="3">
    <source>
        <dbReference type="Proteomes" id="UP000512222"/>
    </source>
</evidence>
<dbReference type="AlphaFoldDB" id="A0AAP9TUS0"/>
<keyword evidence="1" id="KW-0732">Signal</keyword>
<evidence type="ECO:0000313" key="2">
    <source>
        <dbReference type="EMBL" id="QLV29636.1"/>
    </source>
</evidence>
<protein>
    <submittedName>
        <fullName evidence="2">Uncharacterized protein</fullName>
    </submittedName>
</protein>
<evidence type="ECO:0000256" key="1">
    <source>
        <dbReference type="SAM" id="SignalP"/>
    </source>
</evidence>